<dbReference type="EMBL" id="VWPL01000011">
    <property type="protein sequence ID" value="KAA5601920.1"/>
    <property type="molecule type" value="Genomic_DNA"/>
</dbReference>
<proteinExistence type="predicted"/>
<evidence type="ECO:0000259" key="1">
    <source>
        <dbReference type="Pfam" id="PF14294"/>
    </source>
</evidence>
<dbReference type="Pfam" id="PF14294">
    <property type="entry name" value="DUF4372"/>
    <property type="match status" value="1"/>
</dbReference>
<dbReference type="OrthoDB" id="7327264at2"/>
<comment type="caution">
    <text evidence="2">The sequence shown here is derived from an EMBL/GenBank/DDBJ whole genome shotgun (WGS) entry which is preliminary data.</text>
</comment>
<dbReference type="InterPro" id="IPR025399">
    <property type="entry name" value="DUF4372"/>
</dbReference>
<evidence type="ECO:0000313" key="2">
    <source>
        <dbReference type="EMBL" id="KAA5601920.1"/>
    </source>
</evidence>
<sequence length="145" mass="15838">MFPVGCESIGPERINAVQHQNSVFHGLLKHVPWAVFDRLVDGHNADWDDRGLKTKAHLIAMLYAQLFGVRSLRDLETNLKTHAGKLYHLGDCTVSWSALSTANATRPVGVFGGLLSALMAQLQAGYVAVGEFPKNKGTRLLCVGR</sequence>
<dbReference type="AlphaFoldDB" id="A0A5M6I164"/>
<gene>
    <name evidence="2" type="ORF">F1193_08320</name>
</gene>
<reference evidence="2 3" key="1">
    <citation type="submission" date="2019-09" db="EMBL/GenBank/DDBJ databases">
        <title>Draft Whole-Genome sequence of Blastochloris sulfoviridis DSM 729.</title>
        <authorList>
            <person name="Meyer T.E."/>
            <person name="Kyndt J.A."/>
        </authorList>
    </citation>
    <scope>NUCLEOTIDE SEQUENCE [LARGE SCALE GENOMIC DNA]</scope>
    <source>
        <strain evidence="2 3">DSM 729</strain>
    </source>
</reference>
<evidence type="ECO:0000313" key="3">
    <source>
        <dbReference type="Proteomes" id="UP000323886"/>
    </source>
</evidence>
<name>A0A5M6I164_9HYPH</name>
<dbReference type="Proteomes" id="UP000323886">
    <property type="component" value="Unassembled WGS sequence"/>
</dbReference>
<accession>A0A5M6I164</accession>
<organism evidence="2 3">
    <name type="scientific">Blastochloris sulfoviridis</name>
    <dbReference type="NCBI Taxonomy" id="50712"/>
    <lineage>
        <taxon>Bacteria</taxon>
        <taxon>Pseudomonadati</taxon>
        <taxon>Pseudomonadota</taxon>
        <taxon>Alphaproteobacteria</taxon>
        <taxon>Hyphomicrobiales</taxon>
        <taxon>Blastochloridaceae</taxon>
        <taxon>Blastochloris</taxon>
    </lineage>
</organism>
<protein>
    <submittedName>
        <fullName evidence="2">DUF4372 domain-containing protein</fullName>
    </submittedName>
</protein>
<keyword evidence="3" id="KW-1185">Reference proteome</keyword>
<feature type="domain" description="DUF4372" evidence="1">
    <location>
        <begin position="19"/>
        <end position="90"/>
    </location>
</feature>